<dbReference type="SUPFAM" id="SSF51735">
    <property type="entry name" value="NAD(P)-binding Rossmann-fold domains"/>
    <property type="match status" value="1"/>
</dbReference>
<protein>
    <recommendedName>
        <fullName evidence="5">Retinol dehydrogenase 12</fullName>
    </recommendedName>
</protein>
<accession>A0A3M6X771</accession>
<dbReference type="PRINTS" id="PR00081">
    <property type="entry name" value="GDHRDH"/>
</dbReference>
<evidence type="ECO:0008006" key="5">
    <source>
        <dbReference type="Google" id="ProtNLM"/>
    </source>
</evidence>
<dbReference type="AlphaFoldDB" id="A0A3M6X771"/>
<organism evidence="3 4">
    <name type="scientific">Hortaea werneckii</name>
    <name type="common">Black yeast</name>
    <name type="synonym">Cladosporium werneckii</name>
    <dbReference type="NCBI Taxonomy" id="91943"/>
    <lineage>
        <taxon>Eukaryota</taxon>
        <taxon>Fungi</taxon>
        <taxon>Dikarya</taxon>
        <taxon>Ascomycota</taxon>
        <taxon>Pezizomycotina</taxon>
        <taxon>Dothideomycetes</taxon>
        <taxon>Dothideomycetidae</taxon>
        <taxon>Mycosphaerellales</taxon>
        <taxon>Teratosphaeriaceae</taxon>
        <taxon>Hortaea</taxon>
    </lineage>
</organism>
<evidence type="ECO:0000256" key="2">
    <source>
        <dbReference type="ARBA" id="ARBA00023002"/>
    </source>
</evidence>
<dbReference type="PANTHER" id="PTHR24320:SF33">
    <property type="entry name" value="OXIDOREDUCTASE BLI-4, MITOCHONDRIAL-RELATED"/>
    <property type="match status" value="1"/>
</dbReference>
<evidence type="ECO:0000313" key="3">
    <source>
        <dbReference type="EMBL" id="RMX86662.1"/>
    </source>
</evidence>
<proteinExistence type="inferred from homology"/>
<dbReference type="PANTHER" id="PTHR24320">
    <property type="entry name" value="RETINOL DEHYDROGENASE"/>
    <property type="match status" value="1"/>
</dbReference>
<gene>
    <name evidence="3" type="ORF">D0869_02919</name>
</gene>
<dbReference type="Gene3D" id="3.40.50.720">
    <property type="entry name" value="NAD(P)-binding Rossmann-like Domain"/>
    <property type="match status" value="1"/>
</dbReference>
<comment type="similarity">
    <text evidence="1">Belongs to the short-chain dehydrogenases/reductases (SDR) family.</text>
</comment>
<sequence>MVVELLHPVDRMETVKTTLAENLGGPAHDLASGDQAFSIDNDVPDLSGKVALVTGGSEGIGFGCTHTLIKHNVSKLFILSQREEVVEDAFKAIDEEFGEDTSKKIIWLKCDLSDWDQTAQTATKILDQTDKMDIVINNAARGIMTQQFAPSNGIDLHMASNHMGHVVLTSHLLPLLKKTANTGNTVRIVNLASNAHQNAPKDTAFASVDELQKDYGPVAQYGRTKLATLLYSRYLGRHLTAAHPNILVNATHPGVVDTAQTNVHIHEAYPLLGYGMSAGLKPFRKDQFEGCASTMYAAIVCNDSGLYITPPRIVEEGSPQANDLDLAERLMKLTRELVNDKTGAGQKGCPMKDY</sequence>
<name>A0A3M6X771_HORWE</name>
<dbReference type="OrthoDB" id="191139at2759"/>
<comment type="caution">
    <text evidence="3">The sequence shown here is derived from an EMBL/GenBank/DDBJ whole genome shotgun (WGS) entry which is preliminary data.</text>
</comment>
<evidence type="ECO:0000256" key="1">
    <source>
        <dbReference type="ARBA" id="ARBA00006484"/>
    </source>
</evidence>
<reference evidence="3 4" key="1">
    <citation type="journal article" date="2018" name="BMC Genomics">
        <title>Genomic evidence for intraspecific hybridization in a clonal and extremely halotolerant yeast.</title>
        <authorList>
            <person name="Gostincar C."/>
            <person name="Stajich J.E."/>
            <person name="Zupancic J."/>
            <person name="Zalar P."/>
            <person name="Gunde-Cimerman N."/>
        </authorList>
    </citation>
    <scope>NUCLEOTIDE SEQUENCE [LARGE SCALE GENOMIC DNA]</scope>
    <source>
        <strain evidence="3 4">EXF-6656</strain>
    </source>
</reference>
<dbReference type="EMBL" id="QWIJ01000155">
    <property type="protein sequence ID" value="RMX86662.1"/>
    <property type="molecule type" value="Genomic_DNA"/>
</dbReference>
<evidence type="ECO:0000313" key="4">
    <source>
        <dbReference type="Proteomes" id="UP000281245"/>
    </source>
</evidence>
<dbReference type="GO" id="GO:0016491">
    <property type="term" value="F:oxidoreductase activity"/>
    <property type="evidence" value="ECO:0007669"/>
    <property type="project" value="UniProtKB-KW"/>
</dbReference>
<keyword evidence="2" id="KW-0560">Oxidoreductase</keyword>
<dbReference type="Proteomes" id="UP000281245">
    <property type="component" value="Unassembled WGS sequence"/>
</dbReference>
<dbReference type="Pfam" id="PF00106">
    <property type="entry name" value="adh_short"/>
    <property type="match status" value="1"/>
</dbReference>
<dbReference type="InterPro" id="IPR002347">
    <property type="entry name" value="SDR_fam"/>
</dbReference>
<dbReference type="InterPro" id="IPR036291">
    <property type="entry name" value="NAD(P)-bd_dom_sf"/>
</dbReference>